<dbReference type="AlphaFoldDB" id="A0A1Z4JFV5"/>
<dbReference type="EMBL" id="AP018203">
    <property type="protein sequence ID" value="BAY55533.1"/>
    <property type="molecule type" value="Genomic_DNA"/>
</dbReference>
<name>A0A1Z4JFV5_LEPBY</name>
<gene>
    <name evidence="1" type="ORF">NIES2135_23570</name>
</gene>
<sequence length="65" mass="7305">MLVILAGEQLLSPQQVCQNCLMADQSGQPRWRQGQLRCGQAILKLGEKTPDQFECQMGFRVANIE</sequence>
<protein>
    <submittedName>
        <fullName evidence="1">Uncharacterized protein</fullName>
    </submittedName>
</protein>
<evidence type="ECO:0000313" key="2">
    <source>
        <dbReference type="Proteomes" id="UP000217895"/>
    </source>
</evidence>
<reference evidence="1 2" key="1">
    <citation type="submission" date="2017-06" db="EMBL/GenBank/DDBJ databases">
        <title>Genome sequencing of cyanobaciteial culture collection at National Institute for Environmental Studies (NIES).</title>
        <authorList>
            <person name="Hirose Y."/>
            <person name="Shimura Y."/>
            <person name="Fujisawa T."/>
            <person name="Nakamura Y."/>
            <person name="Kawachi M."/>
        </authorList>
    </citation>
    <scope>NUCLEOTIDE SEQUENCE [LARGE SCALE GENOMIC DNA]</scope>
    <source>
        <strain evidence="1 2">NIES-2135</strain>
    </source>
</reference>
<accession>A0A1Z4JFV5</accession>
<proteinExistence type="predicted"/>
<evidence type="ECO:0000313" key="1">
    <source>
        <dbReference type="EMBL" id="BAY55533.1"/>
    </source>
</evidence>
<dbReference type="Proteomes" id="UP000217895">
    <property type="component" value="Chromosome"/>
</dbReference>
<keyword evidence="2" id="KW-1185">Reference proteome</keyword>
<organism evidence="1 2">
    <name type="scientific">Leptolyngbya boryana NIES-2135</name>
    <dbReference type="NCBI Taxonomy" id="1973484"/>
    <lineage>
        <taxon>Bacteria</taxon>
        <taxon>Bacillati</taxon>
        <taxon>Cyanobacteriota</taxon>
        <taxon>Cyanophyceae</taxon>
        <taxon>Leptolyngbyales</taxon>
        <taxon>Leptolyngbyaceae</taxon>
        <taxon>Leptolyngbya group</taxon>
        <taxon>Leptolyngbya</taxon>
    </lineage>
</organism>